<keyword evidence="9" id="KW-1185">Reference proteome</keyword>
<dbReference type="AlphaFoldDB" id="A0A4Q0XSJ7"/>
<dbReference type="InterPro" id="IPR006204">
    <property type="entry name" value="GHMP_kinase_N_dom"/>
</dbReference>
<organism evidence="8 9">
    <name type="scientific">Candidatus Marinarcus aquaticus</name>
    <dbReference type="NCBI Taxonomy" id="2044504"/>
    <lineage>
        <taxon>Bacteria</taxon>
        <taxon>Pseudomonadati</taxon>
        <taxon>Campylobacterota</taxon>
        <taxon>Epsilonproteobacteria</taxon>
        <taxon>Campylobacterales</taxon>
        <taxon>Arcobacteraceae</taxon>
        <taxon>Candidatus Marinarcus</taxon>
    </lineage>
</organism>
<reference evidence="8 9" key="1">
    <citation type="submission" date="2017-10" db="EMBL/GenBank/DDBJ databases">
        <title>Genomics of the genus Arcobacter.</title>
        <authorList>
            <person name="Perez-Cataluna A."/>
            <person name="Figueras M.J."/>
        </authorList>
    </citation>
    <scope>NUCLEOTIDE SEQUENCE [LARGE SCALE GENOMIC DNA]</scope>
    <source>
        <strain evidence="8 9">CECT 8987</strain>
    </source>
</reference>
<feature type="active site" evidence="6">
    <location>
        <position position="143"/>
    </location>
</feature>
<feature type="active site" evidence="6">
    <location>
        <position position="14"/>
    </location>
</feature>
<keyword evidence="6" id="KW-0414">Isoprene biosynthesis</keyword>
<accession>A0A4Q0XSJ7</accession>
<dbReference type="InterPro" id="IPR036554">
    <property type="entry name" value="GHMP_kinase_C_sf"/>
</dbReference>
<dbReference type="GO" id="GO:0016114">
    <property type="term" value="P:terpenoid biosynthetic process"/>
    <property type="evidence" value="ECO:0007669"/>
    <property type="project" value="UniProtKB-UniRule"/>
</dbReference>
<feature type="binding site" evidence="6">
    <location>
        <begin position="101"/>
        <end position="111"/>
    </location>
    <ligand>
        <name>ATP</name>
        <dbReference type="ChEBI" id="CHEBI:30616"/>
    </ligand>
</feature>
<feature type="domain" description="GHMP kinase N-terminal" evidence="7">
    <location>
        <begin position="69"/>
        <end position="149"/>
    </location>
</feature>
<name>A0A4Q0XSJ7_9BACT</name>
<evidence type="ECO:0000313" key="8">
    <source>
        <dbReference type="EMBL" id="RXJ57736.1"/>
    </source>
</evidence>
<dbReference type="NCBIfam" id="TIGR00154">
    <property type="entry name" value="ispE"/>
    <property type="match status" value="1"/>
</dbReference>
<dbReference type="NCBIfam" id="NF003216">
    <property type="entry name" value="PRK04181.1"/>
    <property type="match status" value="1"/>
</dbReference>
<proteinExistence type="inferred from homology"/>
<evidence type="ECO:0000256" key="1">
    <source>
        <dbReference type="ARBA" id="ARBA00017473"/>
    </source>
</evidence>
<evidence type="ECO:0000259" key="7">
    <source>
        <dbReference type="Pfam" id="PF00288"/>
    </source>
</evidence>
<dbReference type="SUPFAM" id="SSF54211">
    <property type="entry name" value="Ribosomal protein S5 domain 2-like"/>
    <property type="match status" value="1"/>
</dbReference>
<evidence type="ECO:0000256" key="4">
    <source>
        <dbReference type="ARBA" id="ARBA00022777"/>
    </source>
</evidence>
<dbReference type="EC" id="2.7.1.148" evidence="6"/>
<protein>
    <recommendedName>
        <fullName evidence="1 6">4-diphosphocytidyl-2-C-methyl-D-erythritol kinase</fullName>
        <shortName evidence="6">CMK</shortName>
        <ecNumber evidence="6">2.7.1.148</ecNumber>
    </recommendedName>
    <alternativeName>
        <fullName evidence="6">4-(cytidine-5'-diphospho)-2-C-methyl-D-erythritol kinase</fullName>
    </alternativeName>
</protein>
<comment type="pathway">
    <text evidence="6">Isoprenoid biosynthesis; isopentenyl diphosphate biosynthesis via DXP pathway; isopentenyl diphosphate from 1-deoxy-D-xylulose 5-phosphate: step 3/6.</text>
</comment>
<comment type="function">
    <text evidence="6">Catalyzes the phosphorylation of the position 2 hydroxy group of 4-diphosphocytidyl-2C-methyl-D-erythritol.</text>
</comment>
<dbReference type="PANTHER" id="PTHR43527:SF2">
    <property type="entry name" value="4-DIPHOSPHOCYTIDYL-2-C-METHYL-D-ERYTHRITOL KINASE, CHLOROPLASTIC"/>
    <property type="match status" value="1"/>
</dbReference>
<evidence type="ECO:0000256" key="2">
    <source>
        <dbReference type="ARBA" id="ARBA00022679"/>
    </source>
</evidence>
<evidence type="ECO:0000256" key="6">
    <source>
        <dbReference type="HAMAP-Rule" id="MF_00061"/>
    </source>
</evidence>
<comment type="caution">
    <text evidence="8">The sequence shown here is derived from an EMBL/GenBank/DDBJ whole genome shotgun (WGS) entry which is preliminary data.</text>
</comment>
<comment type="similarity">
    <text evidence="6">Belongs to the GHMP kinase family. IspE subfamily.</text>
</comment>
<gene>
    <name evidence="6" type="primary">ispE</name>
    <name evidence="8" type="ORF">CRV04_07955</name>
</gene>
<keyword evidence="2 6" id="KW-0808">Transferase</keyword>
<evidence type="ECO:0000256" key="5">
    <source>
        <dbReference type="ARBA" id="ARBA00022840"/>
    </source>
</evidence>
<dbReference type="Pfam" id="PF00288">
    <property type="entry name" value="GHMP_kinases_N"/>
    <property type="match status" value="1"/>
</dbReference>
<keyword evidence="3 6" id="KW-0547">Nucleotide-binding</keyword>
<dbReference type="OrthoDB" id="9809438at2"/>
<dbReference type="UniPathway" id="UPA00056">
    <property type="reaction ID" value="UER00094"/>
</dbReference>
<dbReference type="SUPFAM" id="SSF55060">
    <property type="entry name" value="GHMP Kinase, C-terminal domain"/>
    <property type="match status" value="1"/>
</dbReference>
<evidence type="ECO:0000313" key="9">
    <source>
        <dbReference type="Proteomes" id="UP000290657"/>
    </source>
</evidence>
<dbReference type="InterPro" id="IPR020568">
    <property type="entry name" value="Ribosomal_Su5_D2-typ_SF"/>
</dbReference>
<comment type="catalytic activity">
    <reaction evidence="6">
        <text>4-CDP-2-C-methyl-D-erythritol + ATP = 4-CDP-2-C-methyl-D-erythritol 2-phosphate + ADP + H(+)</text>
        <dbReference type="Rhea" id="RHEA:18437"/>
        <dbReference type="ChEBI" id="CHEBI:15378"/>
        <dbReference type="ChEBI" id="CHEBI:30616"/>
        <dbReference type="ChEBI" id="CHEBI:57823"/>
        <dbReference type="ChEBI" id="CHEBI:57919"/>
        <dbReference type="ChEBI" id="CHEBI:456216"/>
        <dbReference type="EC" id="2.7.1.148"/>
    </reaction>
</comment>
<dbReference type="PANTHER" id="PTHR43527">
    <property type="entry name" value="4-DIPHOSPHOCYTIDYL-2-C-METHYL-D-ERYTHRITOL KINASE, CHLOROPLASTIC"/>
    <property type="match status" value="1"/>
</dbReference>
<dbReference type="GO" id="GO:0050515">
    <property type="term" value="F:4-(cytidine 5'-diphospho)-2-C-methyl-D-erythritol kinase activity"/>
    <property type="evidence" value="ECO:0007669"/>
    <property type="project" value="UniProtKB-UniRule"/>
</dbReference>
<dbReference type="InterPro" id="IPR004424">
    <property type="entry name" value="IspE"/>
</dbReference>
<dbReference type="InterPro" id="IPR014721">
    <property type="entry name" value="Ribsml_uS5_D2-typ_fold_subgr"/>
</dbReference>
<dbReference type="Gene3D" id="3.30.230.10">
    <property type="match status" value="1"/>
</dbReference>
<keyword evidence="5 6" id="KW-0067">ATP-binding</keyword>
<dbReference type="Proteomes" id="UP000290657">
    <property type="component" value="Unassembled WGS sequence"/>
</dbReference>
<dbReference type="EMBL" id="PDKN01000004">
    <property type="protein sequence ID" value="RXJ57736.1"/>
    <property type="molecule type" value="Genomic_DNA"/>
</dbReference>
<sequence>MKPTKTVTKKAYAKVNIFLKIAGKRDSYHELVSRFVRVKNLYDTISIVPGNEKNAFNLEGDFGCELEKNTIYKAFVELRKYCPKIDAFFRVYTVKVEKNIPEFAGLGGGSSDAAAFLLIANDLFDLYYPKDKLARIGAKIGADVPFFIYEYDSANVTGIGEIVEEFKEEALEFEVITPKIECNTGKIFSTFREQFYKEISEAQSKNLLSMNSTDVLQTMSIEQANDLYESAAYNEPTLKEFAKEGWFFSGSGSSFFKVK</sequence>
<keyword evidence="4 6" id="KW-0418">Kinase</keyword>
<dbReference type="GO" id="GO:0019288">
    <property type="term" value="P:isopentenyl diphosphate biosynthetic process, methylerythritol 4-phosphate pathway"/>
    <property type="evidence" value="ECO:0007669"/>
    <property type="project" value="UniProtKB-UniRule"/>
</dbReference>
<dbReference type="RefSeq" id="WP_128996309.1">
    <property type="nucleotide sequence ID" value="NZ_PDKN01000004.1"/>
</dbReference>
<evidence type="ECO:0000256" key="3">
    <source>
        <dbReference type="ARBA" id="ARBA00022741"/>
    </source>
</evidence>
<dbReference type="HAMAP" id="MF_00061">
    <property type="entry name" value="IspE"/>
    <property type="match status" value="1"/>
</dbReference>
<dbReference type="GO" id="GO:0005524">
    <property type="term" value="F:ATP binding"/>
    <property type="evidence" value="ECO:0007669"/>
    <property type="project" value="UniProtKB-UniRule"/>
</dbReference>
<dbReference type="PIRSF" id="PIRSF010376">
    <property type="entry name" value="IspE"/>
    <property type="match status" value="1"/>
</dbReference>